<evidence type="ECO:0000256" key="2">
    <source>
        <dbReference type="SAM" id="Coils"/>
    </source>
</evidence>
<keyword evidence="2" id="KW-0175">Coiled coil</keyword>
<feature type="chain" id="PRO_5032883935" evidence="4">
    <location>
        <begin position="24"/>
        <end position="2689"/>
    </location>
</feature>
<feature type="region of interest" description="Disordered" evidence="3">
    <location>
        <begin position="123"/>
        <end position="142"/>
    </location>
</feature>
<evidence type="ECO:0000313" key="6">
    <source>
        <dbReference type="EMBL" id="QPJ60538.1"/>
    </source>
</evidence>
<dbReference type="PANTHER" id="PTHR10098">
    <property type="entry name" value="RAPSYN-RELATED"/>
    <property type="match status" value="1"/>
</dbReference>
<feature type="repeat" description="TPR" evidence="1">
    <location>
        <begin position="461"/>
        <end position="494"/>
    </location>
</feature>
<dbReference type="Gene3D" id="1.25.40.10">
    <property type="entry name" value="Tetratricopeptide repeat domain"/>
    <property type="match status" value="8"/>
</dbReference>
<protein>
    <submittedName>
        <fullName evidence="6">CHAT domain-containing protein</fullName>
    </submittedName>
</protein>
<feature type="repeat" description="TPR" evidence="1">
    <location>
        <begin position="2109"/>
        <end position="2142"/>
    </location>
</feature>
<evidence type="ECO:0000256" key="4">
    <source>
        <dbReference type="SAM" id="SignalP"/>
    </source>
</evidence>
<dbReference type="InterPro" id="IPR019734">
    <property type="entry name" value="TPR_rpt"/>
</dbReference>
<dbReference type="EMBL" id="CP048685">
    <property type="protein sequence ID" value="QPJ60538.1"/>
    <property type="molecule type" value="Genomic_DNA"/>
</dbReference>
<dbReference type="Pfam" id="PF07676">
    <property type="entry name" value="PD40"/>
    <property type="match status" value="3"/>
</dbReference>
<dbReference type="InterPro" id="IPR011990">
    <property type="entry name" value="TPR-like_helical_dom_sf"/>
</dbReference>
<gene>
    <name evidence="6" type="ORF">G3M70_00990</name>
</gene>
<dbReference type="Gene3D" id="2.120.10.30">
    <property type="entry name" value="TolB, C-terminal domain"/>
    <property type="match status" value="2"/>
</dbReference>
<evidence type="ECO:0000313" key="7">
    <source>
        <dbReference type="Proteomes" id="UP000594688"/>
    </source>
</evidence>
<feature type="repeat" description="TPR" evidence="1">
    <location>
        <begin position="1868"/>
        <end position="1901"/>
    </location>
</feature>
<dbReference type="SUPFAM" id="SSF48452">
    <property type="entry name" value="TPR-like"/>
    <property type="match status" value="6"/>
</dbReference>
<feature type="coiled-coil region" evidence="2">
    <location>
        <begin position="2294"/>
        <end position="2337"/>
    </location>
</feature>
<feature type="repeat" description="TPR" evidence="1">
    <location>
        <begin position="1949"/>
        <end position="1982"/>
    </location>
</feature>
<dbReference type="SUPFAM" id="SSF82171">
    <property type="entry name" value="DPP6 N-terminal domain-like"/>
    <property type="match status" value="1"/>
</dbReference>
<feature type="domain" description="CHAT" evidence="5">
    <location>
        <begin position="2421"/>
        <end position="2687"/>
    </location>
</feature>
<dbReference type="PROSITE" id="PS50293">
    <property type="entry name" value="TPR_REGION"/>
    <property type="match status" value="1"/>
</dbReference>
<dbReference type="InterPro" id="IPR011659">
    <property type="entry name" value="WD40"/>
</dbReference>
<feature type="repeat" description="TPR" evidence="1">
    <location>
        <begin position="1828"/>
        <end position="1861"/>
    </location>
</feature>
<dbReference type="SMART" id="SM00028">
    <property type="entry name" value="TPR"/>
    <property type="match status" value="20"/>
</dbReference>
<dbReference type="InterPro" id="IPR011042">
    <property type="entry name" value="6-blade_b-propeller_TolB-like"/>
</dbReference>
<feature type="repeat" description="TPR" evidence="1">
    <location>
        <begin position="1014"/>
        <end position="1047"/>
    </location>
</feature>
<dbReference type="InterPro" id="IPR024983">
    <property type="entry name" value="CHAT_dom"/>
</dbReference>
<feature type="domain" description="CHAT" evidence="5">
    <location>
        <begin position="1486"/>
        <end position="1729"/>
    </location>
</feature>
<reference evidence="6 7" key="1">
    <citation type="submission" date="2020-02" db="EMBL/GenBank/DDBJ databases">
        <title>Genomic and physiological characterization of two novel Nitrospinaceae genera.</title>
        <authorList>
            <person name="Mueller A.J."/>
            <person name="Jung M.-Y."/>
            <person name="Strachan C.R."/>
            <person name="Herbold C.W."/>
            <person name="Kirkegaard R.H."/>
            <person name="Daims H."/>
        </authorList>
    </citation>
    <scope>NUCLEOTIDE SEQUENCE [LARGE SCALE GENOMIC DNA]</scope>
    <source>
        <strain evidence="6">EB</strain>
    </source>
</reference>
<dbReference type="PROSITE" id="PS50005">
    <property type="entry name" value="TPR"/>
    <property type="match status" value="8"/>
</dbReference>
<dbReference type="Proteomes" id="UP000594688">
    <property type="component" value="Chromosome"/>
</dbReference>
<evidence type="ECO:0000256" key="1">
    <source>
        <dbReference type="PROSITE-ProRule" id="PRU00339"/>
    </source>
</evidence>
<dbReference type="Pfam" id="PF12770">
    <property type="entry name" value="CHAT"/>
    <property type="match status" value="2"/>
</dbReference>
<organism evidence="6 7">
    <name type="scientific">Candidatus Nitronauta litoralis</name>
    <dbReference type="NCBI Taxonomy" id="2705533"/>
    <lineage>
        <taxon>Bacteria</taxon>
        <taxon>Pseudomonadati</taxon>
        <taxon>Nitrospinota/Tectimicrobiota group</taxon>
        <taxon>Nitrospinota</taxon>
        <taxon>Nitrospinia</taxon>
        <taxon>Nitrospinales</taxon>
        <taxon>Nitrospinaceae</taxon>
        <taxon>Candidatus Nitronauta</taxon>
    </lineage>
</organism>
<accession>A0A7T0BTB5</accession>
<dbReference type="Pfam" id="PF13424">
    <property type="entry name" value="TPR_12"/>
    <property type="match status" value="3"/>
</dbReference>
<feature type="signal peptide" evidence="4">
    <location>
        <begin position="1"/>
        <end position="23"/>
    </location>
</feature>
<evidence type="ECO:0000256" key="3">
    <source>
        <dbReference type="SAM" id="MobiDB-lite"/>
    </source>
</evidence>
<sequence length="2689" mass="302482">MACSGRWMSALFGATILFSQVGAAVVPAWADSQFNKPRQVTSNPGEDFAPTVSANGDTLVYVSDRSGNLDLWLKHLGPGVQDPDQRLTWHSGEENSPAISPDGKMLAFVSNRTDPKGDIYLLSLEGLKPDPEEDDPDKKPEEKEKLITDAAHPEADPAWSADQKQLFFTSQDPETRRPYIYSMDIGGKNRQRVSKIEGVSPALSGDGLFMVLVARGKESGLWAQNLKTGKLAQLTSGEFMDVSPRVSPDGKRVYFSRYQDDTNGDNRITIDDQPNLWSVEFLNGQPGKLRQLTDSTTYDLQPVAVGTQVYFTSTNEKGTDIWGLAPDGLLPKSEKYGNELQTVEDLCEDYGDNVYKCLLADNALINDFAGDQSLARILYRQAKGYQTLGQLDHSADIFRQIITDYAENPRYRNLAEIELLLVDVKKSREGGQASFRNRLRKGLEELKAIIQNNEALPAVAARAWVEKGHLHYELEEFSEALNHYQHVIKTYPPYRHLSAEAAFSQSKVYKTVGDQKNLVLTFVNVVRDYYDVESWTGKAIAEILEIHEQHPTLSKKIASLTALIEKYEDLPRLAGAVQNRVGELYYEAGENMLAKESYKRTIEKFDKAPEARNAARFQLAGIYAEEENFEMSLVQYQAVESDPGNLDDALEKARRGFIHKSVEKGEWELRVGEMKLARKSFLKLIDFEPTTVEAHRGYVQAEASLKRIQHAIDFYNKRIAVENPAAEDQYALGLAHTYLSPPDLDTAEQWIRKAMRLNSNNVYYHQTLGWVFEQKERAKPDSGYLERTVQEYQDALVLNDPISQPRNEANLLLNLGHGNYLLSNYFSAYLVYDQRLNSGHDFLNAEREAIYYQRFAESAFKSEHTEHSVKLYKKALELVTKLDKPKRMAELNDRIALAYQVLGSHAEAVEHFSRALALNQKTGNTVSMSRTLRNIANNLYALNATNPGRDSNSLNKALGHYFKAIDQLEENGVVQRGKVKKSSGGGLVDVSFEAGIDESASQAALGFDKKGEQKLIFHYVGKIFGDFGDYQKAIDYFEKKLSLIPKELDPKKHIPLLLEKALLLNQIGHYHFKAGHIEASKPFFKESFDISRLINNRQGIGVNASNLGRSLILQTRTEPFAKINNEIGEITGILESAERALDKEVESLANPEYRVYIKNDLGILYHYQAFHQSDIPAGKAKDPLQAVKASLQSLDAVASSNSKSAMYFKKAIDAAGALPDSKKSNLLAALNKNLELAQYISGKDKAEKETGTPEDSGALVFSEWQLRFMESLESSGDARFALLKEADAALSQLPFGVSRGPAHLSMIEDLYHQLAASHFDRREYNEALNASESLVQKTMQARLGELPLNFKGETRQALFEEVQGFAHDYKKLREDTNLDAEALQAETEGLLSGYIDFVEGVIAEEDPGLRALVLSEVPEVDSIQGMLRPGTVLVKYDWVGDGILLWWLDGKMVKGSKIKVDANLKSALERIGRKKEVPGKKDILLLSKVLLTPVASALKDANSLVLVAGGPLEFLPWAALPLEGEPLIQKVKLSYQTSLGQFALSETTKNLYNSRLLAVEMDGFDGIRERFVSAENLLKDDGSVEQYSKRFRHFGVVAIDSPAYLAGLDLDQSYISLTRRVRHFERLQFEQLLSQSVESNFIALNEIDFRFSPETSVSPTAPLIHSLTYAGYPGVLLHQGVVDPKRHAAFLAAFFETFRKGNPAESLRQAQLALAKSSPGSADWATYRYYGFPGMSEKEKNEFAEGRYKQNVDAGVGAFKDKNWLAAISRFEKALVLIDFLEDQSQAGQLNKLLAQAAYNLGDYKKGVHYQKQVLALAEKAEDPEQVAEAHFFLGILYSRDEDFAPSVENLTKALKFYEEYEILDKLAESYSTLGIVEENALDYDDALKAFSASIRLNEEMGEDLNRGRELRRIGRIYLLRLNNYPKAEEFFTAANTLFQELDVPEQTAESWLEMGQVAEKQSRFDDATALYVKAQTLAQEKDLPLQLSKSYLYQGNTQWFQGNYQNAFRLQKQALEVAEKINNRHQQIWVYNTLGLIYWTLNDSTRALSNLDKSREMAEDLKAYLDVASAYNNMGLVYRKDKKYEKSIELFNEALKRDEKLKSKWGQGYTHRNLGISYLRLKKLDEAEGHIQKAIALSSEIGNNTNLIKAKLELGNLARERKQCQNAIGTYKETAQLAKRYNIKEVLWRALRGQGACLKEAGKQAEAIAAYKQGVDVVDSMRASIKVEEFQNGFLTDKQDIYKELILLLLDAGQTQASFEYAERAKARSFIDLLGNQKMSLKDDVGQKMYDSLTGQKQVIRQAEEELANTEGEEEVKKAQTKLVAARTRYQDLLIEVKEKSPQISNFVTVESITLEKLTSMLAPDVSLVEYLVTERELVAWVITTKGIKVVRTPIKEIELVEAITDYRNRMQNVAPLEEQSKSLYKLVVTPVLPYLAGTRVVGIVPHSHLHYLSFSSLYDGESYLIEKHPLFFSPSASVLEYTFKRKQKHEGPIKVLAMGNPDLGTLNYDLPLAELEANAIRWDFPEVTILTREKASESWLQKNISDYQIIHIASHGEFDPVNPLFSSLKLARDDEADGNFEVNEVFSLDIKADLVTLSACQTGLGEITGGDELVGLNRAFIYAGTHAIVSSLWRVSDISTAVLIKHFYRNYIKENKGESLRKAQLQVKRLYPHPSYWAGFILTGDYR</sequence>
<feature type="repeat" description="TPR" evidence="1">
    <location>
        <begin position="2069"/>
        <end position="2102"/>
    </location>
</feature>
<proteinExistence type="predicted"/>
<evidence type="ECO:0000259" key="5">
    <source>
        <dbReference type="Pfam" id="PF12770"/>
    </source>
</evidence>
<dbReference type="KEGG" id="nli:G3M70_00990"/>
<name>A0A7T0BTB5_9BACT</name>
<keyword evidence="1" id="KW-0802">TPR repeat</keyword>
<feature type="repeat" description="TPR" evidence="1">
    <location>
        <begin position="889"/>
        <end position="922"/>
    </location>
</feature>
<keyword evidence="4" id="KW-0732">Signal</keyword>